<evidence type="ECO:0000313" key="1">
    <source>
        <dbReference type="EMBL" id="CAG9172521.1"/>
    </source>
</evidence>
<keyword evidence="2" id="KW-1185">Reference proteome</keyword>
<comment type="caution">
    <text evidence="1">The sequence shown here is derived from an EMBL/GenBank/DDBJ whole genome shotgun (WGS) entry which is preliminary data.</text>
</comment>
<protein>
    <submittedName>
        <fullName evidence="1">Uncharacterized protein</fullName>
    </submittedName>
</protein>
<reference evidence="1 2" key="1">
    <citation type="submission" date="2021-08" db="EMBL/GenBank/DDBJ databases">
        <authorList>
            <person name="Peeters C."/>
        </authorList>
    </citation>
    <scope>NUCLEOTIDE SEQUENCE [LARGE SCALE GENOMIC DNA]</scope>
    <source>
        <strain evidence="1 2">LMG 21510</strain>
    </source>
</reference>
<accession>A0ABM8WY73</accession>
<organism evidence="1 2">
    <name type="scientific">Cupriavidus respiraculi</name>
    <dbReference type="NCBI Taxonomy" id="195930"/>
    <lineage>
        <taxon>Bacteria</taxon>
        <taxon>Pseudomonadati</taxon>
        <taxon>Pseudomonadota</taxon>
        <taxon>Betaproteobacteria</taxon>
        <taxon>Burkholderiales</taxon>
        <taxon>Burkholderiaceae</taxon>
        <taxon>Cupriavidus</taxon>
    </lineage>
</organism>
<evidence type="ECO:0000313" key="2">
    <source>
        <dbReference type="Proteomes" id="UP000721236"/>
    </source>
</evidence>
<proteinExistence type="predicted"/>
<dbReference type="Proteomes" id="UP000721236">
    <property type="component" value="Unassembled WGS sequence"/>
</dbReference>
<dbReference type="RefSeq" id="WP_224041481.1">
    <property type="nucleotide sequence ID" value="NZ_CAJZAH010000002.1"/>
</dbReference>
<gene>
    <name evidence="1" type="ORF">LMG21510_01999</name>
</gene>
<name>A0ABM8WY73_9BURK</name>
<sequence length="296" mass="31445">MAELKSCPECREPTRIIMNGTVEMCSRCAWAAEVPNRAAPADKQGGGLTDAEAGTLFRSTAAKLGADTMCSDKTAGAFARAVLARVAPSDQIVTALQDIKENASKWHPLHTPQSSEQQAERVTDCSTADCQCDECSIGRGDWAPVSEQPAEEARGVVLTAEQAAEIHDIMRACHRWHGGDSHSKERRERAMALLAAPAAATAQDYEAVLADHRRLVRELDVLLNGDAAAKQASLCDIVAQVRRGGIKAATGAQGLTPEQIAMVAAPYIRPVQRGMFAQDLAAALAASQPHGGKERG</sequence>
<dbReference type="EMBL" id="CAJZAH010000002">
    <property type="protein sequence ID" value="CAG9172521.1"/>
    <property type="molecule type" value="Genomic_DNA"/>
</dbReference>